<gene>
    <name evidence="2" type="ORF">FSB_LOCUS33518</name>
</gene>
<dbReference type="GO" id="GO:0080043">
    <property type="term" value="F:quercetin 3-O-glucosyltransferase activity"/>
    <property type="evidence" value="ECO:0007669"/>
    <property type="project" value="TreeGrafter"/>
</dbReference>
<name>A0A2N9GT94_FAGSY</name>
<protein>
    <submittedName>
        <fullName evidence="2">Uncharacterized protein</fullName>
    </submittedName>
</protein>
<dbReference type="SUPFAM" id="SSF53756">
    <property type="entry name" value="UDP-Glycosyltransferase/glycogen phosphorylase"/>
    <property type="match status" value="1"/>
</dbReference>
<evidence type="ECO:0000256" key="1">
    <source>
        <dbReference type="ARBA" id="ARBA00009995"/>
    </source>
</evidence>
<proteinExistence type="inferred from homology"/>
<accession>A0A2N9GT94</accession>
<comment type="similarity">
    <text evidence="1">Belongs to the UDP-glycosyltransferase family.</text>
</comment>
<dbReference type="PANTHER" id="PTHR11926:SF774">
    <property type="entry name" value="UDP-GLYCOSYLTRANSFERASE 85A1-RELATED"/>
    <property type="match status" value="1"/>
</dbReference>
<dbReference type="GO" id="GO:0080044">
    <property type="term" value="F:quercetin 7-O-glucosyltransferase activity"/>
    <property type="evidence" value="ECO:0007669"/>
    <property type="project" value="TreeGrafter"/>
</dbReference>
<organism evidence="2">
    <name type="scientific">Fagus sylvatica</name>
    <name type="common">Beechnut</name>
    <dbReference type="NCBI Taxonomy" id="28930"/>
    <lineage>
        <taxon>Eukaryota</taxon>
        <taxon>Viridiplantae</taxon>
        <taxon>Streptophyta</taxon>
        <taxon>Embryophyta</taxon>
        <taxon>Tracheophyta</taxon>
        <taxon>Spermatophyta</taxon>
        <taxon>Magnoliopsida</taxon>
        <taxon>eudicotyledons</taxon>
        <taxon>Gunneridae</taxon>
        <taxon>Pentapetalae</taxon>
        <taxon>rosids</taxon>
        <taxon>fabids</taxon>
        <taxon>Fagales</taxon>
        <taxon>Fagaceae</taxon>
        <taxon>Fagus</taxon>
    </lineage>
</organism>
<dbReference type="EMBL" id="OIVN01002680">
    <property type="protein sequence ID" value="SPD05636.1"/>
    <property type="molecule type" value="Genomic_DNA"/>
</dbReference>
<evidence type="ECO:0000313" key="2">
    <source>
        <dbReference type="EMBL" id="SPD05636.1"/>
    </source>
</evidence>
<dbReference type="AlphaFoldDB" id="A0A2N9GT94"/>
<dbReference type="Gene3D" id="3.40.50.2000">
    <property type="entry name" value="Glycogen Phosphorylase B"/>
    <property type="match status" value="1"/>
</dbReference>
<reference evidence="2" key="1">
    <citation type="submission" date="2018-02" db="EMBL/GenBank/DDBJ databases">
        <authorList>
            <person name="Cohen D.B."/>
            <person name="Kent A.D."/>
        </authorList>
    </citation>
    <scope>NUCLEOTIDE SEQUENCE</scope>
</reference>
<dbReference type="PANTHER" id="PTHR11926">
    <property type="entry name" value="GLUCOSYL/GLUCURONOSYL TRANSFERASES"/>
    <property type="match status" value="1"/>
</dbReference>
<sequence length="175" mass="19693">MSMTQSQSATDPHVAVLAFPFTCHPWPLFNLACKLACAAPHIRFSFFNTSKSNRRLFETSQLAELPDNLKAYNVADGVPEGHVFTPANLDEEFELFMKAAPESFGKAMDIAMDETGRNISCFLSDCFLVFSCQMAEKMHVKWVPFWVPAPCSLLAQIYWDLIHKCHAPNTLRSKA</sequence>